<evidence type="ECO:0000313" key="7">
    <source>
        <dbReference type="EMBL" id="PKY08573.1"/>
    </source>
</evidence>
<dbReference type="Proteomes" id="UP000234254">
    <property type="component" value="Unassembled WGS sequence"/>
</dbReference>
<evidence type="ECO:0000256" key="2">
    <source>
        <dbReference type="ARBA" id="ARBA00023128"/>
    </source>
</evidence>
<comment type="subcellular location">
    <subcellularLocation>
        <location evidence="1">Mitochondrion</location>
    </subcellularLocation>
</comment>
<feature type="region of interest" description="Disordered" evidence="5">
    <location>
        <begin position="1"/>
        <end position="114"/>
    </location>
</feature>
<dbReference type="RefSeq" id="XP_024697167.1">
    <property type="nucleotide sequence ID" value="XM_024838501.1"/>
</dbReference>
<dbReference type="Pfam" id="PF08213">
    <property type="entry name" value="COX24_C"/>
    <property type="match status" value="1"/>
</dbReference>
<dbReference type="OrthoDB" id="5364404at2759"/>
<evidence type="ECO:0000313" key="8">
    <source>
        <dbReference type="Proteomes" id="UP000234254"/>
    </source>
</evidence>
<dbReference type="VEuPathDB" id="FungiDB:P168DRAFT_301247"/>
<protein>
    <recommendedName>
        <fullName evidence="4">Small ribosomal subunit protein mS38</fullName>
    </recommendedName>
</protein>
<feature type="region of interest" description="Disordered" evidence="5">
    <location>
        <begin position="280"/>
        <end position="320"/>
    </location>
</feature>
<dbReference type="PANTHER" id="PTHR32035:SF3">
    <property type="entry name" value="SMALL RIBOSOMAL SUBUNIT PROTEIN MS38"/>
    <property type="match status" value="1"/>
</dbReference>
<dbReference type="InterPro" id="IPR013177">
    <property type="entry name" value="Ribosomal_mS38_C"/>
</dbReference>
<dbReference type="EMBL" id="MSFM01000001">
    <property type="protein sequence ID" value="PKY08573.1"/>
    <property type="molecule type" value="Genomic_DNA"/>
</dbReference>
<reference evidence="7" key="1">
    <citation type="submission" date="2016-12" db="EMBL/GenBank/DDBJ databases">
        <title>The genomes of Aspergillus section Nigri reveals drivers in fungal speciation.</title>
        <authorList>
            <consortium name="DOE Joint Genome Institute"/>
            <person name="Vesth T.C."/>
            <person name="Nybo J."/>
            <person name="Theobald S."/>
            <person name="Brandl J."/>
            <person name="Frisvad J.C."/>
            <person name="Nielsen K.F."/>
            <person name="Lyhne E.K."/>
            <person name="Kogle M.E."/>
            <person name="Kuo A."/>
            <person name="Riley R."/>
            <person name="Clum A."/>
            <person name="Nolan M."/>
            <person name="Lipzen A."/>
            <person name="Salamov A."/>
            <person name="Henrissat B."/>
            <person name="Wiebenga A."/>
            <person name="De vries R.P."/>
            <person name="Grigoriev I.V."/>
            <person name="Mortensen U.H."/>
            <person name="Andersen M.R."/>
            <person name="Baker S.E."/>
        </authorList>
    </citation>
    <scope>NUCLEOTIDE SEQUENCE</scope>
    <source>
        <strain evidence="7">IBT 28561</strain>
    </source>
</reference>
<dbReference type="GO" id="GO:0005739">
    <property type="term" value="C:mitochondrion"/>
    <property type="evidence" value="ECO:0007669"/>
    <property type="project" value="UniProtKB-SubCell"/>
</dbReference>
<gene>
    <name evidence="7" type="ORF">P168DRAFT_301247</name>
</gene>
<dbReference type="PANTHER" id="PTHR32035">
    <property type="entry name" value="AURORA KINASE A-INTERACTING PROTEIN"/>
    <property type="match status" value="1"/>
</dbReference>
<organism evidence="7 8">
    <name type="scientific">Aspergillus campestris (strain IBT 28561)</name>
    <dbReference type="NCBI Taxonomy" id="1392248"/>
    <lineage>
        <taxon>Eukaryota</taxon>
        <taxon>Fungi</taxon>
        <taxon>Dikarya</taxon>
        <taxon>Ascomycota</taxon>
        <taxon>Pezizomycotina</taxon>
        <taxon>Eurotiomycetes</taxon>
        <taxon>Eurotiomycetidae</taxon>
        <taxon>Eurotiales</taxon>
        <taxon>Aspergillaceae</taxon>
        <taxon>Aspergillus</taxon>
        <taxon>Aspergillus subgen. Circumdati</taxon>
    </lineage>
</organism>
<dbReference type="SMART" id="SM01155">
    <property type="entry name" value="DUF1713"/>
    <property type="match status" value="1"/>
</dbReference>
<evidence type="ECO:0000256" key="3">
    <source>
        <dbReference type="ARBA" id="ARBA00035647"/>
    </source>
</evidence>
<keyword evidence="8" id="KW-1185">Reference proteome</keyword>
<evidence type="ECO:0000256" key="5">
    <source>
        <dbReference type="SAM" id="MobiDB-lite"/>
    </source>
</evidence>
<evidence type="ECO:0000256" key="1">
    <source>
        <dbReference type="ARBA" id="ARBA00004173"/>
    </source>
</evidence>
<proteinExistence type="inferred from homology"/>
<evidence type="ECO:0000256" key="4">
    <source>
        <dbReference type="ARBA" id="ARBA00035682"/>
    </source>
</evidence>
<comment type="similarity">
    <text evidence="3">Belongs to the mitochondrion-specific ribosomal protein mS38 family.</text>
</comment>
<comment type="caution">
    <text evidence="7">The sequence shown here is derived from an EMBL/GenBank/DDBJ whole genome shotgun (WGS) entry which is preliminary data.</text>
</comment>
<feature type="compositionally biased region" description="Low complexity" evidence="5">
    <location>
        <begin position="21"/>
        <end position="32"/>
    </location>
</feature>
<name>A0A2I1DFB5_ASPC2</name>
<dbReference type="AlphaFoldDB" id="A0A2I1DFB5"/>
<evidence type="ECO:0000259" key="6">
    <source>
        <dbReference type="SMART" id="SM01155"/>
    </source>
</evidence>
<accession>A0A2I1DFB5</accession>
<sequence length="356" mass="38509">MLSSSLRRVAWTPLAPISGISRSSTQTLSTSSNGLLGATQHVRQRRYSSSSSKPSDGSRRVEASSQAPAKGVNSGEKREGKASKRRGKDNGRNGPKSNQPSAFSNLPSVPSTQHLQPHDVHVASFFSIHRPISVSTTVPPTSTAEAFNAIFTAKKPTKQEADDVIFTLSAAADTMESSAHQLGEQEGSALGNHFEMDHHSDSSLNMADLKVSVEDLAKRFRPFNPPPAPVPFDEAKAAADADAAAATAAEPDNNSYSAVLTIHESTDAQGRKTYQAHTGPFVRSPEMDAPGAADESNAVIDAPHSNPGATYVERSRNNRTMHAISTRRRRLAKMKKHKFKKLLRRTRTLRRKLDKA</sequence>
<feature type="compositionally biased region" description="Polar residues" evidence="5">
    <location>
        <begin position="95"/>
        <end position="114"/>
    </location>
</feature>
<keyword evidence="2" id="KW-0496">Mitochondrion</keyword>
<feature type="domain" description="Ribosomal protein mS38 C-terminal" evidence="6">
    <location>
        <begin position="322"/>
        <end position="355"/>
    </location>
</feature>
<dbReference type="GeneID" id="36546025"/>